<keyword evidence="1" id="KW-1133">Transmembrane helix</keyword>
<gene>
    <name evidence="2" type="ORF">ACFQ4B_06440</name>
</gene>
<dbReference type="Proteomes" id="UP001597180">
    <property type="component" value="Unassembled WGS sequence"/>
</dbReference>
<keyword evidence="1" id="KW-0812">Transmembrane</keyword>
<evidence type="ECO:0000256" key="1">
    <source>
        <dbReference type="SAM" id="Phobius"/>
    </source>
</evidence>
<proteinExistence type="predicted"/>
<protein>
    <submittedName>
        <fullName evidence="2">Uncharacterized protein</fullName>
    </submittedName>
</protein>
<keyword evidence="1" id="KW-0472">Membrane</keyword>
<name>A0ABW3UFL1_9BACL</name>
<evidence type="ECO:0000313" key="3">
    <source>
        <dbReference type="Proteomes" id="UP001597180"/>
    </source>
</evidence>
<organism evidence="2 3">
    <name type="scientific">Paenibacillus vulneris</name>
    <dbReference type="NCBI Taxonomy" id="1133364"/>
    <lineage>
        <taxon>Bacteria</taxon>
        <taxon>Bacillati</taxon>
        <taxon>Bacillota</taxon>
        <taxon>Bacilli</taxon>
        <taxon>Bacillales</taxon>
        <taxon>Paenibacillaceae</taxon>
        <taxon>Paenibacillus</taxon>
    </lineage>
</organism>
<feature type="transmembrane region" description="Helical" evidence="1">
    <location>
        <begin position="6"/>
        <end position="28"/>
    </location>
</feature>
<comment type="caution">
    <text evidence="2">The sequence shown here is derived from an EMBL/GenBank/DDBJ whole genome shotgun (WGS) entry which is preliminary data.</text>
</comment>
<accession>A0ABW3UFL1</accession>
<dbReference type="RefSeq" id="WP_345594699.1">
    <property type="nucleotide sequence ID" value="NZ_BAABJG010000055.1"/>
</dbReference>
<dbReference type="EMBL" id="JBHTLU010000012">
    <property type="protein sequence ID" value="MFD1219747.1"/>
    <property type="molecule type" value="Genomic_DNA"/>
</dbReference>
<sequence length="62" mass="7223">MFHWGTAIVQLINLILILLVLYVIYTLIRNSNRSTKSLGNIEKSLQRIEEHLKITCRAGRWA</sequence>
<reference evidence="3" key="1">
    <citation type="journal article" date="2019" name="Int. J. Syst. Evol. Microbiol.">
        <title>The Global Catalogue of Microorganisms (GCM) 10K type strain sequencing project: providing services to taxonomists for standard genome sequencing and annotation.</title>
        <authorList>
            <consortium name="The Broad Institute Genomics Platform"/>
            <consortium name="The Broad Institute Genome Sequencing Center for Infectious Disease"/>
            <person name="Wu L."/>
            <person name="Ma J."/>
        </authorList>
    </citation>
    <scope>NUCLEOTIDE SEQUENCE [LARGE SCALE GENOMIC DNA]</scope>
    <source>
        <strain evidence="3">CCUG 53270</strain>
    </source>
</reference>
<keyword evidence="3" id="KW-1185">Reference proteome</keyword>
<evidence type="ECO:0000313" key="2">
    <source>
        <dbReference type="EMBL" id="MFD1219747.1"/>
    </source>
</evidence>